<keyword evidence="5" id="KW-0479">Metal-binding</keyword>
<evidence type="ECO:0000313" key="10">
    <source>
        <dbReference type="EMBL" id="PPQ94550.1"/>
    </source>
</evidence>
<dbReference type="Gene3D" id="3.30.420.10">
    <property type="entry name" value="Ribonuclease H-like superfamily/Ribonuclease H"/>
    <property type="match status" value="1"/>
</dbReference>
<feature type="region of interest" description="Disordered" evidence="8">
    <location>
        <begin position="490"/>
        <end position="509"/>
    </location>
</feature>
<dbReference type="OrthoDB" id="3051850at2759"/>
<evidence type="ECO:0000256" key="6">
    <source>
        <dbReference type="ARBA" id="ARBA00022759"/>
    </source>
</evidence>
<dbReference type="CDD" id="cd09276">
    <property type="entry name" value="Rnase_HI_RT_non_LTR"/>
    <property type="match status" value="1"/>
</dbReference>
<comment type="catalytic activity">
    <reaction evidence="1">
        <text>Endonucleolytic cleavage to 5'-phosphomonoester.</text>
        <dbReference type="EC" id="3.1.26.4"/>
    </reaction>
</comment>
<accession>A0A409XUZ0</accession>
<name>A0A409XUZ0_PSICY</name>
<dbReference type="SUPFAM" id="SSF53098">
    <property type="entry name" value="Ribonuclease H-like"/>
    <property type="match status" value="1"/>
</dbReference>
<dbReference type="GO" id="GO:0003676">
    <property type="term" value="F:nucleic acid binding"/>
    <property type="evidence" value="ECO:0007669"/>
    <property type="project" value="InterPro"/>
</dbReference>
<dbReference type="Proteomes" id="UP000283269">
    <property type="component" value="Unassembled WGS sequence"/>
</dbReference>
<evidence type="ECO:0000256" key="5">
    <source>
        <dbReference type="ARBA" id="ARBA00022723"/>
    </source>
</evidence>
<proteinExistence type="inferred from homology"/>
<evidence type="ECO:0000256" key="1">
    <source>
        <dbReference type="ARBA" id="ARBA00000077"/>
    </source>
</evidence>
<dbReference type="GO" id="GO:0004523">
    <property type="term" value="F:RNA-DNA hybrid ribonuclease activity"/>
    <property type="evidence" value="ECO:0007669"/>
    <property type="project" value="UniProtKB-EC"/>
</dbReference>
<keyword evidence="7" id="KW-0378">Hydrolase</keyword>
<dbReference type="InParanoid" id="A0A409XUZ0"/>
<evidence type="ECO:0000256" key="7">
    <source>
        <dbReference type="ARBA" id="ARBA00022801"/>
    </source>
</evidence>
<dbReference type="GO" id="GO:0046872">
    <property type="term" value="F:metal ion binding"/>
    <property type="evidence" value="ECO:0007669"/>
    <property type="project" value="UniProtKB-KW"/>
</dbReference>
<organism evidence="10 11">
    <name type="scientific">Psilocybe cyanescens</name>
    <dbReference type="NCBI Taxonomy" id="93625"/>
    <lineage>
        <taxon>Eukaryota</taxon>
        <taxon>Fungi</taxon>
        <taxon>Dikarya</taxon>
        <taxon>Basidiomycota</taxon>
        <taxon>Agaricomycotina</taxon>
        <taxon>Agaricomycetes</taxon>
        <taxon>Agaricomycetidae</taxon>
        <taxon>Agaricales</taxon>
        <taxon>Agaricineae</taxon>
        <taxon>Strophariaceae</taxon>
        <taxon>Psilocybe</taxon>
    </lineage>
</organism>
<feature type="domain" description="RNase H type-1" evidence="9">
    <location>
        <begin position="155"/>
        <end position="293"/>
    </location>
</feature>
<reference evidence="10 11" key="1">
    <citation type="journal article" date="2018" name="Evol. Lett.">
        <title>Horizontal gene cluster transfer increased hallucinogenic mushroom diversity.</title>
        <authorList>
            <person name="Reynolds H.T."/>
            <person name="Vijayakumar V."/>
            <person name="Gluck-Thaler E."/>
            <person name="Korotkin H.B."/>
            <person name="Matheny P.B."/>
            <person name="Slot J.C."/>
        </authorList>
    </citation>
    <scope>NUCLEOTIDE SEQUENCE [LARGE SCALE GENOMIC DNA]</scope>
    <source>
        <strain evidence="10 11">2631</strain>
    </source>
</reference>
<evidence type="ECO:0000256" key="2">
    <source>
        <dbReference type="ARBA" id="ARBA00005300"/>
    </source>
</evidence>
<evidence type="ECO:0000256" key="3">
    <source>
        <dbReference type="ARBA" id="ARBA00012180"/>
    </source>
</evidence>
<comment type="caution">
    <text evidence="10">The sequence shown here is derived from an EMBL/GenBank/DDBJ whole genome shotgun (WGS) entry which is preliminary data.</text>
</comment>
<evidence type="ECO:0000256" key="4">
    <source>
        <dbReference type="ARBA" id="ARBA00022722"/>
    </source>
</evidence>
<feature type="region of interest" description="Disordered" evidence="8">
    <location>
        <begin position="280"/>
        <end position="299"/>
    </location>
</feature>
<dbReference type="InterPro" id="IPR012337">
    <property type="entry name" value="RNaseH-like_sf"/>
</dbReference>
<dbReference type="EC" id="3.1.26.4" evidence="3"/>
<dbReference type="InterPro" id="IPR036397">
    <property type="entry name" value="RNaseH_sf"/>
</dbReference>
<dbReference type="PROSITE" id="PS50879">
    <property type="entry name" value="RNASE_H_1"/>
    <property type="match status" value="1"/>
</dbReference>
<comment type="similarity">
    <text evidence="2">Belongs to the RNase H family.</text>
</comment>
<keyword evidence="11" id="KW-1185">Reference proteome</keyword>
<dbReference type="GO" id="GO:0043137">
    <property type="term" value="P:DNA replication, removal of RNA primer"/>
    <property type="evidence" value="ECO:0007669"/>
    <property type="project" value="TreeGrafter"/>
</dbReference>
<dbReference type="PANTHER" id="PTHR10642:SF26">
    <property type="entry name" value="RIBONUCLEASE H1"/>
    <property type="match status" value="1"/>
</dbReference>
<evidence type="ECO:0000259" key="9">
    <source>
        <dbReference type="PROSITE" id="PS50879"/>
    </source>
</evidence>
<feature type="region of interest" description="Disordered" evidence="8">
    <location>
        <begin position="372"/>
        <end position="398"/>
    </location>
</feature>
<evidence type="ECO:0000256" key="8">
    <source>
        <dbReference type="SAM" id="MobiDB-lite"/>
    </source>
</evidence>
<keyword evidence="6" id="KW-0255">Endonuclease</keyword>
<dbReference type="InterPro" id="IPR050092">
    <property type="entry name" value="RNase_H"/>
</dbReference>
<protein>
    <recommendedName>
        <fullName evidence="3">ribonuclease H</fullName>
        <ecNumber evidence="3">3.1.26.4</ecNumber>
    </recommendedName>
</protein>
<dbReference type="AlphaFoldDB" id="A0A409XUZ0"/>
<dbReference type="STRING" id="93625.A0A409XUZ0"/>
<dbReference type="InterPro" id="IPR002156">
    <property type="entry name" value="RNaseH_domain"/>
</dbReference>
<sequence>MTYRLDVWYTPPTKPIGHIHNVGSVSGLCQLAQIQQKAALAIAGGLRSTPNKLLDAHAGILPMELTLLKICHRAIVRMATLPKKHPLHKMVQIAGQKHPKTRYKAPIDNLLRIFDIKPSNFESIHPANTVPTFKAPFSVQIGTSREESMAFEASDKADFKVYSDGSGHSDGIGASAALYRRGTDTPEASLRVYLGSKSEHNTYEAEAARGNLAFQLLRKADTTHSNNITVYIDNQALLNALKFPKAKSGQWLVEGIVASAREIPGKIRIAWISGHTDVGGNETADREAKKAASGSSSCTDDLPTILRGKLPISASAERQAYHEELMLIWKSRWNNSPRAARFKHIDPDFAFTKFRKTSFRLNRAQSSILVQDKQIDNEQMSKLPQTPRRRTRDRNSRTLSIRVPKTPATAERIIQQNQNRPSQPGTTHYRPKNGQITLVIHRPNEKIQTLQRWTTRTKSTGTRGLRKLGPYKQRRKDILNWSQTTLTCPLTQDPPHTQPSSKNKTQPLYTNIIPQSKTCQTTHSDLPK</sequence>
<keyword evidence="4" id="KW-0540">Nuclease</keyword>
<dbReference type="EMBL" id="NHYD01000308">
    <property type="protein sequence ID" value="PPQ94550.1"/>
    <property type="molecule type" value="Genomic_DNA"/>
</dbReference>
<dbReference type="Pfam" id="PF00075">
    <property type="entry name" value="RNase_H"/>
    <property type="match status" value="1"/>
</dbReference>
<gene>
    <name evidence="10" type="ORF">CVT25_012018</name>
</gene>
<dbReference type="PANTHER" id="PTHR10642">
    <property type="entry name" value="RIBONUCLEASE H1"/>
    <property type="match status" value="1"/>
</dbReference>
<evidence type="ECO:0000313" key="11">
    <source>
        <dbReference type="Proteomes" id="UP000283269"/>
    </source>
</evidence>